<dbReference type="KEGG" id="fbe:FF125_20360"/>
<dbReference type="PROSITE" id="PS51257">
    <property type="entry name" value="PROKAR_LIPOPROTEIN"/>
    <property type="match status" value="1"/>
</dbReference>
<proteinExistence type="predicted"/>
<gene>
    <name evidence="1" type="ORF">FF125_20360</name>
</gene>
<accession>A0A5B7TUY7</accession>
<organism evidence="1 2">
    <name type="scientific">Aureibaculum algae</name>
    <dbReference type="NCBI Taxonomy" id="2584122"/>
    <lineage>
        <taxon>Bacteria</taxon>
        <taxon>Pseudomonadati</taxon>
        <taxon>Bacteroidota</taxon>
        <taxon>Flavobacteriia</taxon>
        <taxon>Flavobacteriales</taxon>
        <taxon>Flavobacteriaceae</taxon>
        <taxon>Aureibaculum</taxon>
    </lineage>
</organism>
<evidence type="ECO:0000313" key="2">
    <source>
        <dbReference type="Proteomes" id="UP000306229"/>
    </source>
</evidence>
<reference evidence="1 2" key="1">
    <citation type="submission" date="2019-05" db="EMBL/GenBank/DDBJ databases">
        <title>Algicella ahnfeltiae gen. nov., sp. nov., a novel marine bacterium of the family Flavobacteriaceae isolated from a red alga.</title>
        <authorList>
            <person name="Nedashkovskaya O.I."/>
            <person name="Kukhlevskiy A.D."/>
            <person name="Kim S.-G."/>
            <person name="Zhukova N.V."/>
            <person name="Mikhailov V.V."/>
        </authorList>
    </citation>
    <scope>NUCLEOTIDE SEQUENCE [LARGE SCALE GENOMIC DNA]</scope>
    <source>
        <strain evidence="1 2">10Alg115</strain>
    </source>
</reference>
<name>A0A5B7TUY7_9FLAO</name>
<sequence>MKNITKIGLFLLCTFLVASCEKNEIEYMAEDVSVTTAQFQIFYMVPISTGSSNYINKIELNGDLLSTDASPLKVNSYLPTSAGKYYTTQAGASKLSFYKGSNLDLVYDVTVDLPAGKSTVIIYNFDEAPLVLDAKVPYPSYVTDGTGDYTNIRFYNLMYESEGIPTDLTLQYQFQYTLDYDTGEKSEWANVGEPVAFGEATSWSRVTVNKTVEISSGNGRVDYRIRVIGDDGSDQGNLILKNSYGNMVEYSDWWTGYIGYARHHMFIGYRNDSPTYRARVRQNTAL</sequence>
<dbReference type="EMBL" id="CP040749">
    <property type="protein sequence ID" value="QCX40679.1"/>
    <property type="molecule type" value="Genomic_DNA"/>
</dbReference>
<dbReference type="AlphaFoldDB" id="A0A5B7TUY7"/>
<dbReference type="OrthoDB" id="647778at2"/>
<evidence type="ECO:0008006" key="3">
    <source>
        <dbReference type="Google" id="ProtNLM"/>
    </source>
</evidence>
<dbReference type="RefSeq" id="WP_138951881.1">
    <property type="nucleotide sequence ID" value="NZ_CP040749.1"/>
</dbReference>
<protein>
    <recommendedName>
        <fullName evidence="3">DUF4397 domain-containing protein</fullName>
    </recommendedName>
</protein>
<evidence type="ECO:0000313" key="1">
    <source>
        <dbReference type="EMBL" id="QCX40679.1"/>
    </source>
</evidence>
<keyword evidence="2" id="KW-1185">Reference proteome</keyword>
<dbReference type="Proteomes" id="UP000306229">
    <property type="component" value="Chromosome"/>
</dbReference>